<dbReference type="STRING" id="740709.A10D4_10079"/>
<dbReference type="SMART" id="SM00267">
    <property type="entry name" value="GGDEF"/>
    <property type="match status" value="1"/>
</dbReference>
<evidence type="ECO:0000259" key="3">
    <source>
        <dbReference type="PROSITE" id="PS50887"/>
    </source>
</evidence>
<keyword evidence="1" id="KW-0812">Transmembrane</keyword>
<evidence type="ECO:0000259" key="2">
    <source>
        <dbReference type="PROSITE" id="PS50839"/>
    </source>
</evidence>
<sequence length="458" mass="50710">MLRSLLSQHKSFSLLTVIMMFIGSTMVIEYVQKLSNDRAEQLQRSEAINLLSALRAEIEGEVNAVLHSARSLVTYIAVNPDSQAKDWRDLANEAFRSSRHVLSISIAPDNVISFVYPLLGNEELIGRSYQSAVNRWLPPEMSEQHYASIKVLGPMPLARGGLGLVAHTPIFTNHVIYAKRQWGQAVVIISLQSILASGSTMLNSDNFTIAIRGVDGLGADGDVFYGSEATFERAVASLNVSFPNGNWLLAATPKRSSLSWLEANSVRLAGYPMVVLLLGLLWAFLALYRETHGEARRDPLTGLANRRQLMDRLYRRHASGNSFTLLYIDLNSFKPINDRLGHHAGDNYLRAVAEVLRQTFIQADTVARTGGDEFVVLFASKNGARKNTTETNALCQQLTQAFADKTVILHGESFVIQASIGWANYPDDAADIDGLLNIADQRMYAQKRTNKEKAKQSI</sequence>
<dbReference type="eggNOG" id="COG2199">
    <property type="taxonomic scope" value="Bacteria"/>
</dbReference>
<evidence type="ECO:0000256" key="1">
    <source>
        <dbReference type="SAM" id="Phobius"/>
    </source>
</evidence>
<dbReference type="InterPro" id="IPR000160">
    <property type="entry name" value="GGDEF_dom"/>
</dbReference>
<dbReference type="PANTHER" id="PTHR46663">
    <property type="entry name" value="DIGUANYLATE CYCLASE DGCT-RELATED"/>
    <property type="match status" value="1"/>
</dbReference>
<reference evidence="4 5" key="1">
    <citation type="journal article" date="2012" name="J. Bacteriol.">
        <title>Genome Sequence of Idiomarina xiamenensis Type Strain 10-D-4.</title>
        <authorList>
            <person name="Lai Q."/>
            <person name="Wang L."/>
            <person name="Wang W."/>
            <person name="Shao Z."/>
        </authorList>
    </citation>
    <scope>NUCLEOTIDE SEQUENCE [LARGE SCALE GENOMIC DNA]</scope>
    <source>
        <strain evidence="4 5">10-D-4</strain>
    </source>
</reference>
<keyword evidence="1" id="KW-0472">Membrane</keyword>
<dbReference type="RefSeq" id="WP_008489324.1">
    <property type="nucleotide sequence ID" value="NZ_AMRG01000012.1"/>
</dbReference>
<dbReference type="AlphaFoldDB" id="K2K6A2"/>
<proteinExistence type="predicted"/>
<dbReference type="PATRIC" id="fig|740709.3.peg.2038"/>
<dbReference type="CDD" id="cd01949">
    <property type="entry name" value="GGDEF"/>
    <property type="match status" value="1"/>
</dbReference>
<dbReference type="NCBIfam" id="TIGR00254">
    <property type="entry name" value="GGDEF"/>
    <property type="match status" value="1"/>
</dbReference>
<name>K2K6A2_9GAMM</name>
<dbReference type="EMBL" id="AMRG01000012">
    <property type="protein sequence ID" value="EKE82117.1"/>
    <property type="molecule type" value="Genomic_DNA"/>
</dbReference>
<dbReference type="PANTHER" id="PTHR46663:SF2">
    <property type="entry name" value="GGDEF DOMAIN-CONTAINING PROTEIN"/>
    <property type="match status" value="1"/>
</dbReference>
<dbReference type="InterPro" id="IPR043128">
    <property type="entry name" value="Rev_trsase/Diguanyl_cyclase"/>
</dbReference>
<feature type="transmembrane region" description="Helical" evidence="1">
    <location>
        <begin position="268"/>
        <end position="288"/>
    </location>
</feature>
<dbReference type="Gene3D" id="3.30.70.270">
    <property type="match status" value="1"/>
</dbReference>
<keyword evidence="1" id="KW-1133">Transmembrane helix</keyword>
<dbReference type="SUPFAM" id="SSF55073">
    <property type="entry name" value="Nucleotide cyclase"/>
    <property type="match status" value="1"/>
</dbReference>
<dbReference type="SMART" id="SM01079">
    <property type="entry name" value="CHASE"/>
    <property type="match status" value="1"/>
</dbReference>
<organism evidence="4 5">
    <name type="scientific">Idiomarina xiamenensis 10-D-4</name>
    <dbReference type="NCBI Taxonomy" id="740709"/>
    <lineage>
        <taxon>Bacteria</taxon>
        <taxon>Pseudomonadati</taxon>
        <taxon>Pseudomonadota</taxon>
        <taxon>Gammaproteobacteria</taxon>
        <taxon>Alteromonadales</taxon>
        <taxon>Idiomarinaceae</taxon>
        <taxon>Idiomarina</taxon>
    </lineage>
</organism>
<comment type="caution">
    <text evidence="4">The sequence shown here is derived from an EMBL/GenBank/DDBJ whole genome shotgun (WGS) entry which is preliminary data.</text>
</comment>
<dbReference type="InterPro" id="IPR006189">
    <property type="entry name" value="CHASE_dom"/>
</dbReference>
<dbReference type="GO" id="GO:0003824">
    <property type="term" value="F:catalytic activity"/>
    <property type="evidence" value="ECO:0007669"/>
    <property type="project" value="UniProtKB-ARBA"/>
</dbReference>
<dbReference type="InterPro" id="IPR052163">
    <property type="entry name" value="DGC-Regulatory_Protein"/>
</dbReference>
<evidence type="ECO:0000313" key="4">
    <source>
        <dbReference type="EMBL" id="EKE82117.1"/>
    </source>
</evidence>
<dbReference type="Pfam" id="PF00990">
    <property type="entry name" value="GGDEF"/>
    <property type="match status" value="1"/>
</dbReference>
<evidence type="ECO:0000313" key="5">
    <source>
        <dbReference type="Proteomes" id="UP000014115"/>
    </source>
</evidence>
<feature type="transmembrane region" description="Helical" evidence="1">
    <location>
        <begin position="12"/>
        <end position="31"/>
    </location>
</feature>
<dbReference type="eggNOG" id="COG3452">
    <property type="taxonomic scope" value="Bacteria"/>
</dbReference>
<feature type="domain" description="CHASE" evidence="2">
    <location>
        <begin position="111"/>
        <end position="250"/>
    </location>
</feature>
<dbReference type="PROSITE" id="PS50887">
    <property type="entry name" value="GGDEF"/>
    <property type="match status" value="1"/>
</dbReference>
<accession>K2K6A2</accession>
<keyword evidence="5" id="KW-1185">Reference proteome</keyword>
<dbReference type="Proteomes" id="UP000014115">
    <property type="component" value="Unassembled WGS sequence"/>
</dbReference>
<protein>
    <submittedName>
        <fullName evidence="4">Diguanylate cyclase</fullName>
    </submittedName>
</protein>
<feature type="domain" description="GGDEF" evidence="3">
    <location>
        <begin position="321"/>
        <end position="458"/>
    </location>
</feature>
<gene>
    <name evidence="4" type="ORF">A10D4_10079</name>
</gene>
<dbReference type="PROSITE" id="PS50839">
    <property type="entry name" value="CHASE"/>
    <property type="match status" value="1"/>
</dbReference>
<dbReference type="InterPro" id="IPR029787">
    <property type="entry name" value="Nucleotide_cyclase"/>
</dbReference>